<dbReference type="InterPro" id="IPR013078">
    <property type="entry name" value="His_Pase_superF_clade-1"/>
</dbReference>
<evidence type="ECO:0000313" key="2">
    <source>
        <dbReference type="EMBL" id="AQG78586.1"/>
    </source>
</evidence>
<dbReference type="EMBL" id="CP014263">
    <property type="protein sequence ID" value="AQG78586.1"/>
    <property type="molecule type" value="Genomic_DNA"/>
</dbReference>
<dbReference type="InterPro" id="IPR050275">
    <property type="entry name" value="PGM_Phosphatase"/>
</dbReference>
<dbReference type="GO" id="GO:0005737">
    <property type="term" value="C:cytoplasm"/>
    <property type="evidence" value="ECO:0007669"/>
    <property type="project" value="TreeGrafter"/>
</dbReference>
<dbReference type="SMART" id="SM00855">
    <property type="entry name" value="PGAM"/>
    <property type="match status" value="1"/>
</dbReference>
<evidence type="ECO:0000313" key="3">
    <source>
        <dbReference type="Proteomes" id="UP000187941"/>
    </source>
</evidence>
<dbReference type="OrthoDB" id="9782128at2"/>
<organism evidence="2 3">
    <name type="scientific">Spirosoma montaniterrae</name>
    <dbReference type="NCBI Taxonomy" id="1178516"/>
    <lineage>
        <taxon>Bacteria</taxon>
        <taxon>Pseudomonadati</taxon>
        <taxon>Bacteroidota</taxon>
        <taxon>Cytophagia</taxon>
        <taxon>Cytophagales</taxon>
        <taxon>Cytophagaceae</taxon>
        <taxon>Spirosoma</taxon>
    </lineage>
</organism>
<dbReference type="SUPFAM" id="SSF53254">
    <property type="entry name" value="Phosphoglycerate mutase-like"/>
    <property type="match status" value="1"/>
</dbReference>
<dbReference type="RefSeq" id="WP_077130024.1">
    <property type="nucleotide sequence ID" value="NZ_CP014263.1"/>
</dbReference>
<evidence type="ECO:0000256" key="1">
    <source>
        <dbReference type="PIRSR" id="PIRSR613078-3"/>
    </source>
</evidence>
<dbReference type="KEGG" id="smon:AWR27_04050"/>
<dbReference type="Proteomes" id="UP000187941">
    <property type="component" value="Chromosome"/>
</dbReference>
<dbReference type="PANTHER" id="PTHR48100">
    <property type="entry name" value="BROAD-SPECIFICITY PHOSPHATASE YOR283W-RELATED"/>
    <property type="match status" value="1"/>
</dbReference>
<feature type="site" description="Transition state stabilizer" evidence="1">
    <location>
        <position position="167"/>
    </location>
</feature>
<name>A0A1P9WT68_9BACT</name>
<sequence>MDVYLIRHTEVAVGRSVAYGQSDVDLADAYDEQRDRLLAHLPTDAAAIFSSPLTRCRRLADDIAGSMAAGSRIETAPGQTALIDAHRPVVVHDDRLKEYHFGDWEMVPWATIDRAALDPWMADFVTVRVPNGENFQDLFDRVSRFWREQILPLAETQPGQPVFIVTHGGVIRALLCLFLDLSLHNAYRINLDYGAVTKLTLTDLSYTIQYINR</sequence>
<dbReference type="Gene3D" id="3.40.50.1240">
    <property type="entry name" value="Phosphoglycerate mutase-like"/>
    <property type="match status" value="1"/>
</dbReference>
<dbReference type="Pfam" id="PF00300">
    <property type="entry name" value="His_Phos_1"/>
    <property type="match status" value="2"/>
</dbReference>
<dbReference type="GO" id="GO:0016791">
    <property type="term" value="F:phosphatase activity"/>
    <property type="evidence" value="ECO:0007669"/>
    <property type="project" value="TreeGrafter"/>
</dbReference>
<dbReference type="InterPro" id="IPR029033">
    <property type="entry name" value="His_PPase_superfam"/>
</dbReference>
<dbReference type="AlphaFoldDB" id="A0A1P9WT68"/>
<dbReference type="STRING" id="1178516.AWR27_04050"/>
<reference evidence="2 3" key="1">
    <citation type="submission" date="2016-01" db="EMBL/GenBank/DDBJ databases">
        <authorList>
            <person name="Oliw E.H."/>
        </authorList>
    </citation>
    <scope>NUCLEOTIDE SEQUENCE [LARGE SCALE GENOMIC DNA]</scope>
    <source>
        <strain evidence="2 3">DY10</strain>
    </source>
</reference>
<gene>
    <name evidence="2" type="ORF">AWR27_04050</name>
</gene>
<keyword evidence="3" id="KW-1185">Reference proteome</keyword>
<dbReference type="PANTHER" id="PTHR48100:SF59">
    <property type="entry name" value="ADENOSYLCOBALAMIN_ALPHA-RIBAZOLE PHOSPHATASE"/>
    <property type="match status" value="1"/>
</dbReference>
<proteinExistence type="predicted"/>
<accession>A0A1P9WT68</accession>
<protein>
    <submittedName>
        <fullName evidence="2">Phosphoglycerate mutase</fullName>
    </submittedName>
</protein>
<dbReference type="CDD" id="cd07067">
    <property type="entry name" value="HP_PGM_like"/>
    <property type="match status" value="1"/>
</dbReference>